<sequence>MRTAHYSQRSHSPQHNPNNETSNRNLIEENPNTTLNFATLSPISVSFIDFGLDGRLKIAGIKVGMHGCSSGSALLVNAEVDSMGGVVDGGIGIGLKTSPRRAAIEKAQAELRQEYDVREERRRELEFLEKGGNPLDFKLGNGASVSVQSTSLTDQHPEQFVTSEAKGSFALTASPRGDSVESSGRPEVPTLCEPNSADNLLLFDGDNDVPDGERNSMHLSRRNNIGPSEQSSQMDGTQNAKESEDSAIFRPYARRNRSRPNRDGTRSNSMDIQGRGGQGSSLPARGVSKDPKKLISETNNQKDQPPVASLKSASSNGDIAPKIVSCDNQFDMELEGVQALEIVTGPTKDSSESKLDVTTPKSLRESEHSQPCQVDSQEEPIDVCGRPEVVEEREPLVSSVLEGPSCAATTKTENEISSAQVNGFSNSNRESKIVPNEVHVSSAALGTKGLDSESSCTQTSVGLDVNNDSDICTTTRNTDNGNIIESSDVDGAQNLAGGEMVQEGNETKAVDSGCIVNDHQASVCQNHSGNGEVKVEEDMSESRPELHNEAKLHSNIEGEQPSDRTISGTDKKVDDVLDNSSKINKENSCTGISQGPQDLSMCEVPETVLSGSDTAAGSDCQTPGVHLKVIDKAHEDSILEEARIIEAKHKRIAELAVRSLPSENRRKSQWDFVLEEMAWLANDFAQERLWKLTAASQICHRVASTSGLRMEKQHQHWVQKKVAHDLARAVKQFWHSAETLLNGDDSSSCKKNCNSDLVGSMSIDSNEASKAKDGESNMESNKDLEPQYSRKDLALSMQGYAVRFLKYNNSRVPLLQAHAPATPERMSDLGITEMSWEDHLTEENLFYAVPSGAMETYRKSIESHLVQFERSGSSMQEEVDTSMYDAGAEFSFQEAPYDEDEGETSTYYLPGAFEGSKSSKSNQKKRQRLKLYASRSYEAGADLPFAQCTSATQQSMLMGKRPASLNVGSIPTKRMRTASRQRVVGPFGGGATGSNVQAQMKTDASSGDTNSFQDDQSTLHGGSQFQKSVEVESAGDFEKQLPYDYAETSMKPKKKKKAKHLASTYDQGWQLDSAILNEQRDHSKKRLESHHFESNGTIGLYGQHIAKKPKILKQSLDNTYDSITPMAGSIPSPVASQMSNMSNTSKFIKLIGGRDRGRKTKSLKMSVGQAGSAGPWSLFEDQALVVLVHDMGPNWEFISDAINSTLQLKFIFRQPKECKERHKILMDMNAGDGADSAEDSGSSQPYPSTIPGIPKGSARQLFERLKTPMEEETLKSHFEKIIKIGQKHHYRRSQNDNQDPKQITTVHNSHVIALSQVCPNNLNGGLLTPLDLCDAPSSSSDVLGYQGSHASGLAMSNQSAIGSLLPSGANASLQGSSGVVLGSNLSSPSGPPSANVREGRYSGPRASSLPMDEQQRMQHYNQMLSGRNIQQSSLSVPGALAGTDRGVRMVPGANGMGMMCGMNRGMPMSRPGFQGMASSSMLNSGSMLSSSMVGIPSPVNMHSGAGSGQGNLMLRPRDALHMMRPGHNPEHQRQLMVPELPMQVTQGNGQGIAPFNGLSSGFPNQTTPPSVQTYPGHAQQQHQVSQQQSHALSSPHHSHLQGPNHGTGQQQQAYAIRIAKERQLQQQRYLQQQQQQPQQQHQQQFAASNSLASHVQTQPQLPISSTLQNNSQIQSQTSPHPVSLSPMTSSSPMTPISSQHQQKLHLPLHGLSRNPGAVGMTNQMGKQRQRQPQQHHLQQSGRHHPQQRQLAQSQQQAKLSKGMGRGNSMLHQNLSIDPANLSIDPSHLNGLPMPPGSQALDKGEQIMQLMQGQGAYSGSGLNPVTSKPLVPQSPNHSQLPQKLLSSPPTPSSKQLQQMPSHSDNSTQGQVPPVPSGNTISASHQAVSPSIKGSNHQQLQSQQQAQQQKQANQTQPYVQRVLQQNRQVNLEIPNKSQNDLAQVDEQPVNGTSQVGVSMAIPQSSIDSSNVVPVPSAITPQWKSSEPVYDSNMSNSTTQVGPIGSPQLTNSSGNEPVPPISQGLGPRQLSGSLPSRGHNVGAQWQQQQQQQQQLLQQSPSLPSPSQQHHQQQEQQQQEQQSPQHQLPLQQQSQQQMQHLQAGQGSLYMMTGNSKPE</sequence>
<evidence type="ECO:0000313" key="6">
    <source>
        <dbReference type="Proteomes" id="UP000327085"/>
    </source>
</evidence>
<feature type="region of interest" description="Disordered" evidence="2">
    <location>
        <begin position="164"/>
        <end position="318"/>
    </location>
</feature>
<feature type="compositionally biased region" description="Polar residues" evidence="2">
    <location>
        <begin position="1814"/>
        <end position="1825"/>
    </location>
</feature>
<evidence type="ECO:0000259" key="3">
    <source>
        <dbReference type="PROSITE" id="PS50090"/>
    </source>
</evidence>
<feature type="domain" description="HSA" evidence="4">
    <location>
        <begin position="657"/>
        <end position="732"/>
    </location>
</feature>
<feature type="region of interest" description="Disordered" evidence="2">
    <location>
        <begin position="1"/>
        <end position="27"/>
    </location>
</feature>
<feature type="compositionally biased region" description="Low complexity" evidence="2">
    <location>
        <begin position="1230"/>
        <end position="1243"/>
    </location>
</feature>
<dbReference type="GO" id="GO:0035267">
    <property type="term" value="C:NuA4 histone acetyltransferase complex"/>
    <property type="evidence" value="ECO:0007669"/>
    <property type="project" value="InterPro"/>
</dbReference>
<dbReference type="PANTHER" id="PTHR46774:SF3">
    <property type="entry name" value="CHROMATIN MODIFICATION-RELATED PROTEIN EAF1 A-RELATED"/>
    <property type="match status" value="1"/>
</dbReference>
<dbReference type="PANTHER" id="PTHR46774">
    <property type="entry name" value="CHROMATIN MODIFICATION-RELATED PROTEIN EAF1 A-RELATED"/>
    <property type="match status" value="1"/>
</dbReference>
<dbReference type="EMBL" id="CABIKO010000016">
    <property type="protein sequence ID" value="VVA15824.1"/>
    <property type="molecule type" value="Genomic_DNA"/>
</dbReference>
<dbReference type="Gene3D" id="1.10.10.60">
    <property type="entry name" value="Homeodomain-like"/>
    <property type="match status" value="1"/>
</dbReference>
<dbReference type="GO" id="GO:0006325">
    <property type="term" value="P:chromatin organization"/>
    <property type="evidence" value="ECO:0007669"/>
    <property type="project" value="UniProtKB-KW"/>
</dbReference>
<dbReference type="Gramene" id="VVA15824">
    <property type="protein sequence ID" value="VVA15824"/>
    <property type="gene ID" value="Prudul26B000903"/>
</dbReference>
<feature type="compositionally biased region" description="Basic and acidic residues" evidence="2">
    <location>
        <begin position="767"/>
        <end position="787"/>
    </location>
</feature>
<feature type="compositionally biased region" description="Low complexity" evidence="2">
    <location>
        <begin position="2043"/>
        <end position="2098"/>
    </location>
</feature>
<feature type="compositionally biased region" description="Polar residues" evidence="2">
    <location>
        <begin position="1858"/>
        <end position="1895"/>
    </location>
</feature>
<organism evidence="5 6">
    <name type="scientific">Prunus dulcis</name>
    <name type="common">Almond</name>
    <name type="synonym">Amygdalus dulcis</name>
    <dbReference type="NCBI Taxonomy" id="3755"/>
    <lineage>
        <taxon>Eukaryota</taxon>
        <taxon>Viridiplantae</taxon>
        <taxon>Streptophyta</taxon>
        <taxon>Embryophyta</taxon>
        <taxon>Tracheophyta</taxon>
        <taxon>Spermatophyta</taxon>
        <taxon>Magnoliopsida</taxon>
        <taxon>eudicotyledons</taxon>
        <taxon>Gunneridae</taxon>
        <taxon>Pentapetalae</taxon>
        <taxon>rosids</taxon>
        <taxon>fabids</taxon>
        <taxon>Rosales</taxon>
        <taxon>Rosaceae</taxon>
        <taxon>Amygdaloideae</taxon>
        <taxon>Amygdaleae</taxon>
        <taxon>Prunus</taxon>
    </lineage>
</organism>
<protein>
    <submittedName>
        <fullName evidence="5">PREDICTED: chromatin modification-related</fullName>
    </submittedName>
</protein>
<name>A0A5E4EJK3_PRUDU</name>
<evidence type="ECO:0000259" key="4">
    <source>
        <dbReference type="PROSITE" id="PS51204"/>
    </source>
</evidence>
<dbReference type="InterPro" id="IPR014012">
    <property type="entry name" value="HSA_dom"/>
</dbReference>
<dbReference type="PROSITE" id="PS50090">
    <property type="entry name" value="MYB_LIKE"/>
    <property type="match status" value="1"/>
</dbReference>
<feature type="region of interest" description="Disordered" evidence="2">
    <location>
        <begin position="1382"/>
        <end position="1410"/>
    </location>
</feature>
<feature type="compositionally biased region" description="Low complexity" evidence="2">
    <location>
        <begin position="1730"/>
        <end position="1739"/>
    </location>
</feature>
<feature type="compositionally biased region" description="Polar residues" evidence="2">
    <location>
        <begin position="1645"/>
        <end position="1680"/>
    </location>
</feature>
<dbReference type="Pfam" id="PF07529">
    <property type="entry name" value="HSA"/>
    <property type="match status" value="1"/>
</dbReference>
<feature type="compositionally biased region" description="Polar residues" evidence="2">
    <location>
        <begin position="993"/>
        <end position="1027"/>
    </location>
</feature>
<feature type="compositionally biased region" description="Low complexity" evidence="2">
    <location>
        <begin position="1747"/>
        <end position="1761"/>
    </location>
</feature>
<dbReference type="Pfam" id="PF13921">
    <property type="entry name" value="Myb_DNA-bind_6"/>
    <property type="match status" value="1"/>
</dbReference>
<dbReference type="PROSITE" id="PS51204">
    <property type="entry name" value="HSA"/>
    <property type="match status" value="1"/>
</dbReference>
<dbReference type="InParanoid" id="A0A5E4EJK3"/>
<evidence type="ECO:0000256" key="2">
    <source>
        <dbReference type="SAM" id="MobiDB-lite"/>
    </source>
</evidence>
<feature type="region of interest" description="Disordered" evidence="2">
    <location>
        <begin position="1230"/>
        <end position="1255"/>
    </location>
</feature>
<reference evidence="6" key="1">
    <citation type="journal article" date="2020" name="Plant J.">
        <title>Transposons played a major role in the diversification between the closely related almond and peach genomes: results from the almond genome sequence.</title>
        <authorList>
            <person name="Alioto T."/>
            <person name="Alexiou K.G."/>
            <person name="Bardil A."/>
            <person name="Barteri F."/>
            <person name="Castanera R."/>
            <person name="Cruz F."/>
            <person name="Dhingra A."/>
            <person name="Duval H."/>
            <person name="Fernandez I Marti A."/>
            <person name="Frias L."/>
            <person name="Galan B."/>
            <person name="Garcia J.L."/>
            <person name="Howad W."/>
            <person name="Gomez-Garrido J."/>
            <person name="Gut M."/>
            <person name="Julca I."/>
            <person name="Morata J."/>
            <person name="Puigdomenech P."/>
            <person name="Ribeca P."/>
            <person name="Rubio Cabetas M.J."/>
            <person name="Vlasova A."/>
            <person name="Wirthensohn M."/>
            <person name="Garcia-Mas J."/>
            <person name="Gabaldon T."/>
            <person name="Casacuberta J.M."/>
            <person name="Arus P."/>
        </authorList>
    </citation>
    <scope>NUCLEOTIDE SEQUENCE [LARGE SCALE GENOMIC DNA]</scope>
    <source>
        <strain evidence="6">cv. Texas</strain>
    </source>
</reference>
<keyword evidence="1" id="KW-0156">Chromatin regulator</keyword>
<feature type="compositionally biased region" description="Low complexity" evidence="2">
    <location>
        <begin position="1681"/>
        <end position="1698"/>
    </location>
</feature>
<dbReference type="CDD" id="cd00167">
    <property type="entry name" value="SANT"/>
    <property type="match status" value="1"/>
</dbReference>
<feature type="region of interest" description="Disordered" evidence="2">
    <location>
        <begin position="1814"/>
        <end position="1915"/>
    </location>
</feature>
<dbReference type="SMART" id="SM00717">
    <property type="entry name" value="SANT"/>
    <property type="match status" value="1"/>
</dbReference>
<feature type="region of interest" description="Disordered" evidence="2">
    <location>
        <begin position="343"/>
        <end position="380"/>
    </location>
</feature>
<feature type="compositionally biased region" description="Polar residues" evidence="2">
    <location>
        <begin position="1989"/>
        <end position="2012"/>
    </location>
</feature>
<dbReference type="InterPro" id="IPR001005">
    <property type="entry name" value="SANT/Myb"/>
</dbReference>
<feature type="region of interest" description="Disordered" evidence="2">
    <location>
        <begin position="1627"/>
        <end position="1771"/>
    </location>
</feature>
<dbReference type="OMA" id="MCGMNRS"/>
<feature type="domain" description="Myb-like" evidence="3">
    <location>
        <begin position="1174"/>
        <end position="1226"/>
    </location>
</feature>
<feature type="region of interest" description="Disordered" evidence="2">
    <location>
        <begin position="1544"/>
        <end position="1612"/>
    </location>
</feature>
<feature type="compositionally biased region" description="Low complexity" evidence="2">
    <location>
        <begin position="1896"/>
        <end position="1915"/>
    </location>
</feature>
<feature type="compositionally biased region" description="Polar residues" evidence="2">
    <location>
        <begin position="222"/>
        <end position="240"/>
    </location>
</feature>
<feature type="compositionally biased region" description="Low complexity" evidence="2">
    <location>
        <begin position="1577"/>
        <end position="1595"/>
    </location>
</feature>
<feature type="region of interest" description="Disordered" evidence="2">
    <location>
        <begin position="986"/>
        <end position="1033"/>
    </location>
</feature>
<dbReference type="Proteomes" id="UP000327085">
    <property type="component" value="Chromosome 8"/>
</dbReference>
<feature type="region of interest" description="Disordered" evidence="2">
    <location>
        <begin position="764"/>
        <end position="787"/>
    </location>
</feature>
<feature type="compositionally biased region" description="Polar residues" evidence="2">
    <location>
        <begin position="1557"/>
        <end position="1573"/>
    </location>
</feature>
<gene>
    <name evidence="5" type="ORF">ALMOND_2B000903</name>
</gene>
<dbReference type="InterPro" id="IPR044798">
    <property type="entry name" value="EAF1A/B"/>
</dbReference>
<feature type="region of interest" description="Disordered" evidence="2">
    <location>
        <begin position="901"/>
        <end position="927"/>
    </location>
</feature>
<feature type="region of interest" description="Disordered" evidence="2">
    <location>
        <begin position="1979"/>
        <end position="2114"/>
    </location>
</feature>
<dbReference type="SMART" id="SM00573">
    <property type="entry name" value="HSA"/>
    <property type="match status" value="1"/>
</dbReference>
<proteinExistence type="predicted"/>
<accession>A0A5E4EJK3</accession>
<dbReference type="FunCoup" id="A0A5E4EJK3">
    <property type="interactions" value="1016"/>
</dbReference>
<feature type="compositionally biased region" description="Low complexity" evidence="2">
    <location>
        <begin position="1627"/>
        <end position="1644"/>
    </location>
</feature>
<feature type="compositionally biased region" description="Low complexity" evidence="2">
    <location>
        <begin position="1837"/>
        <end position="1857"/>
    </location>
</feature>
<evidence type="ECO:0000256" key="1">
    <source>
        <dbReference type="ARBA" id="ARBA00022853"/>
    </source>
</evidence>
<evidence type="ECO:0000313" key="5">
    <source>
        <dbReference type="EMBL" id="VVA15824.1"/>
    </source>
</evidence>